<keyword evidence="1" id="KW-0472">Membrane</keyword>
<dbReference type="EMBL" id="BMYD01000007">
    <property type="protein sequence ID" value="GHA89649.1"/>
    <property type="molecule type" value="Genomic_DNA"/>
</dbReference>
<proteinExistence type="predicted"/>
<evidence type="ECO:0000256" key="1">
    <source>
        <dbReference type="SAM" id="Phobius"/>
    </source>
</evidence>
<keyword evidence="3" id="KW-1185">Reference proteome</keyword>
<evidence type="ECO:0008006" key="4">
    <source>
        <dbReference type="Google" id="ProtNLM"/>
    </source>
</evidence>
<dbReference type="Proteomes" id="UP000646426">
    <property type="component" value="Unassembled WGS sequence"/>
</dbReference>
<dbReference type="AlphaFoldDB" id="A0A918WAI2"/>
<reference evidence="2" key="2">
    <citation type="submission" date="2020-09" db="EMBL/GenBank/DDBJ databases">
        <authorList>
            <person name="Sun Q."/>
            <person name="Kim S."/>
        </authorList>
    </citation>
    <scope>NUCLEOTIDE SEQUENCE</scope>
    <source>
        <strain evidence="2">KCTC 23077</strain>
    </source>
</reference>
<evidence type="ECO:0000313" key="3">
    <source>
        <dbReference type="Proteomes" id="UP000646426"/>
    </source>
</evidence>
<sequence>MKTADDDFDRAMRALHGDAVARLSPEVRERLRAARVPTRAAPSRPWMDWPIASGLAAVLVLAVALPLRPLLTPAAGTVASPQATASAVGPDSTAVEAPLEPTALVSLDESPDFYLWLASTDSGPDGALP</sequence>
<organism evidence="2 3">
    <name type="scientific">Cognatilysobacter bugurensis</name>
    <dbReference type="NCBI Taxonomy" id="543356"/>
    <lineage>
        <taxon>Bacteria</taxon>
        <taxon>Pseudomonadati</taxon>
        <taxon>Pseudomonadota</taxon>
        <taxon>Gammaproteobacteria</taxon>
        <taxon>Lysobacterales</taxon>
        <taxon>Lysobacteraceae</taxon>
        <taxon>Cognatilysobacter</taxon>
    </lineage>
</organism>
<accession>A0A918WAI2</accession>
<keyword evidence="1" id="KW-1133">Transmembrane helix</keyword>
<feature type="transmembrane region" description="Helical" evidence="1">
    <location>
        <begin position="49"/>
        <end position="67"/>
    </location>
</feature>
<comment type="caution">
    <text evidence="2">The sequence shown here is derived from an EMBL/GenBank/DDBJ whole genome shotgun (WGS) entry which is preliminary data.</text>
</comment>
<protein>
    <recommendedName>
        <fullName evidence="4">DUF3619 family protein</fullName>
    </recommendedName>
</protein>
<evidence type="ECO:0000313" key="2">
    <source>
        <dbReference type="EMBL" id="GHA89649.1"/>
    </source>
</evidence>
<keyword evidence="1" id="KW-0812">Transmembrane</keyword>
<dbReference type="RefSeq" id="WP_189457865.1">
    <property type="nucleotide sequence ID" value="NZ_BMYD01000007.1"/>
</dbReference>
<reference evidence="2" key="1">
    <citation type="journal article" date="2014" name="Int. J. Syst. Evol. Microbiol.">
        <title>Complete genome sequence of Corynebacterium casei LMG S-19264T (=DSM 44701T), isolated from a smear-ripened cheese.</title>
        <authorList>
            <consortium name="US DOE Joint Genome Institute (JGI-PGF)"/>
            <person name="Walter F."/>
            <person name="Albersmeier A."/>
            <person name="Kalinowski J."/>
            <person name="Ruckert C."/>
        </authorList>
    </citation>
    <scope>NUCLEOTIDE SEQUENCE</scope>
    <source>
        <strain evidence="2">KCTC 23077</strain>
    </source>
</reference>
<gene>
    <name evidence="2" type="ORF">GCM10007067_29410</name>
</gene>
<name>A0A918WAI2_9GAMM</name>